<feature type="transmembrane region" description="Helical" evidence="13">
    <location>
        <begin position="142"/>
        <end position="165"/>
    </location>
</feature>
<evidence type="ECO:0000256" key="4">
    <source>
        <dbReference type="ARBA" id="ARBA00022475"/>
    </source>
</evidence>
<feature type="transmembrane region" description="Helical" evidence="13">
    <location>
        <begin position="456"/>
        <end position="476"/>
    </location>
</feature>
<feature type="transmembrane region" description="Helical" evidence="13">
    <location>
        <begin position="424"/>
        <end position="449"/>
    </location>
</feature>
<dbReference type="PANTHER" id="PTHR42985:SF40">
    <property type="entry name" value="LD47995P-RELATED"/>
    <property type="match status" value="1"/>
</dbReference>
<evidence type="ECO:0000313" key="14">
    <source>
        <dbReference type="EMBL" id="KAL3083194.1"/>
    </source>
</evidence>
<dbReference type="Proteomes" id="UP001620645">
    <property type="component" value="Unassembled WGS sequence"/>
</dbReference>
<feature type="transmembrane region" description="Helical" evidence="13">
    <location>
        <begin position="177"/>
        <end position="201"/>
    </location>
</feature>
<dbReference type="Pfam" id="PF00474">
    <property type="entry name" value="SSF"/>
    <property type="match status" value="1"/>
</dbReference>
<evidence type="ECO:0000256" key="12">
    <source>
        <dbReference type="SAM" id="MobiDB-lite"/>
    </source>
</evidence>
<keyword evidence="8" id="KW-0406">Ion transport</keyword>
<evidence type="ECO:0000256" key="10">
    <source>
        <dbReference type="ARBA" id="ARBA00023201"/>
    </source>
</evidence>
<keyword evidence="10" id="KW-0739">Sodium transport</keyword>
<evidence type="ECO:0000256" key="1">
    <source>
        <dbReference type="ARBA" id="ARBA00004651"/>
    </source>
</evidence>
<evidence type="ECO:0000256" key="2">
    <source>
        <dbReference type="ARBA" id="ARBA00006434"/>
    </source>
</evidence>
<evidence type="ECO:0000313" key="15">
    <source>
        <dbReference type="Proteomes" id="UP001620645"/>
    </source>
</evidence>
<keyword evidence="4" id="KW-1003">Cell membrane</keyword>
<evidence type="ECO:0000256" key="9">
    <source>
        <dbReference type="ARBA" id="ARBA00023136"/>
    </source>
</evidence>
<dbReference type="Gene3D" id="1.20.1730.10">
    <property type="entry name" value="Sodium/glucose cotransporter"/>
    <property type="match status" value="1"/>
</dbReference>
<sequence length="657" mass="71947">MFFALDFVLFGLFLLLSLLVGLWHNLPCFVRPSLAASSSNKSDPTGDPSTLKHSSANDFLDGGRRLPVLPVCLSLLTTFVSGIGLLSTPAEIYSRGSAFALFNLCGSFAFALIGIFFLPIFFKLKCLNAYEYFELRFQSQSLRRLATLVFMVNTLFYMAVVIYAPAIALSGVTSLRLWPFVLLVGVVSTIYTAAGGIRAVIWTDTLQAGFIYGGLAVIIVRGTAQAGGLTNVLAINQRTGRLWSAFRVHPSLLQYNNLWVAMFGGILQWTCIYGLNQMAMQRYCSMSSLRHARVVLSLTMPANLLIQLMIGYIGLLMAAYFDQCNPLALGEVETVDQVTILMASRIFEGVPGLPGLFLATIFSATLSTASSGINSLTAVLWEDFLKVPLKDLSDAHKSCAMKGISVFFGALATVMAFACSNLGGIFNVVLTIIGATSGPLVGLFFLGIFFPRANKIGAFVAFFLSTFLLLFCTFMSNVQKPYQNYALTEYTSNSSKSGACVNYDEDEAQRRANESALFMSTFGAQFHFGTSDSSVFSKLSPFCYSSLGVLLVIFIGLPISCAFRQRQSQAEKKLTFACTYFGLEKLIERKQSFGEEIGQMELQKQEQSLSLMLAEEAQHGQSNRRRGTDNEQKEKQQIGDGQSDGGGKAQSDRQTNW</sequence>
<dbReference type="NCBIfam" id="TIGR00813">
    <property type="entry name" value="sss"/>
    <property type="match status" value="1"/>
</dbReference>
<dbReference type="GO" id="GO:0022857">
    <property type="term" value="F:transmembrane transporter activity"/>
    <property type="evidence" value="ECO:0007669"/>
    <property type="project" value="UniProtKB-ARBA"/>
</dbReference>
<dbReference type="PROSITE" id="PS50283">
    <property type="entry name" value="NA_SOLUT_SYMP_3"/>
    <property type="match status" value="1"/>
</dbReference>
<dbReference type="InterPro" id="IPR001734">
    <property type="entry name" value="Na/solute_symporter"/>
</dbReference>
<feature type="transmembrane region" description="Helical" evidence="13">
    <location>
        <begin position="98"/>
        <end position="122"/>
    </location>
</feature>
<keyword evidence="6 13" id="KW-1133">Transmembrane helix</keyword>
<keyword evidence="7" id="KW-0915">Sodium</keyword>
<organism evidence="14 15">
    <name type="scientific">Heterodera schachtii</name>
    <name type="common">Sugarbeet cyst nematode worm</name>
    <name type="synonym">Tylenchus schachtii</name>
    <dbReference type="NCBI Taxonomy" id="97005"/>
    <lineage>
        <taxon>Eukaryota</taxon>
        <taxon>Metazoa</taxon>
        <taxon>Ecdysozoa</taxon>
        <taxon>Nematoda</taxon>
        <taxon>Chromadorea</taxon>
        <taxon>Rhabditida</taxon>
        <taxon>Tylenchina</taxon>
        <taxon>Tylenchomorpha</taxon>
        <taxon>Tylenchoidea</taxon>
        <taxon>Heteroderidae</taxon>
        <taxon>Heteroderinae</taxon>
        <taxon>Heterodera</taxon>
    </lineage>
</organism>
<evidence type="ECO:0000256" key="13">
    <source>
        <dbReference type="SAM" id="Phobius"/>
    </source>
</evidence>
<comment type="similarity">
    <text evidence="2 11">Belongs to the sodium:solute symporter (SSF) (TC 2.A.21) family.</text>
</comment>
<keyword evidence="3" id="KW-0813">Transport</keyword>
<dbReference type="InterPro" id="IPR051163">
    <property type="entry name" value="Sodium:Solute_Symporter_SSF"/>
</dbReference>
<evidence type="ECO:0000256" key="5">
    <source>
        <dbReference type="ARBA" id="ARBA00022692"/>
    </source>
</evidence>
<comment type="caution">
    <text evidence="14">The sequence shown here is derived from an EMBL/GenBank/DDBJ whole genome shotgun (WGS) entry which is preliminary data.</text>
</comment>
<evidence type="ECO:0000256" key="11">
    <source>
        <dbReference type="RuleBase" id="RU362091"/>
    </source>
</evidence>
<dbReference type="AlphaFoldDB" id="A0ABD2IT63"/>
<evidence type="ECO:0000256" key="3">
    <source>
        <dbReference type="ARBA" id="ARBA00022448"/>
    </source>
</evidence>
<evidence type="ECO:0000256" key="8">
    <source>
        <dbReference type="ARBA" id="ARBA00023065"/>
    </source>
</evidence>
<dbReference type="PANTHER" id="PTHR42985">
    <property type="entry name" value="SODIUM-COUPLED MONOCARBOXYLATE TRANSPORTER"/>
    <property type="match status" value="1"/>
</dbReference>
<keyword evidence="5 13" id="KW-0812">Transmembrane</keyword>
<evidence type="ECO:0008006" key="16">
    <source>
        <dbReference type="Google" id="ProtNLM"/>
    </source>
</evidence>
<dbReference type="GO" id="GO:0006814">
    <property type="term" value="P:sodium ion transport"/>
    <property type="evidence" value="ECO:0007669"/>
    <property type="project" value="UniProtKB-KW"/>
</dbReference>
<feature type="transmembrane region" description="Helical" evidence="13">
    <location>
        <begin position="399"/>
        <end position="418"/>
    </location>
</feature>
<feature type="transmembrane region" description="Helical" evidence="13">
    <location>
        <begin position="295"/>
        <end position="321"/>
    </location>
</feature>
<name>A0ABD2IT63_HETSC</name>
<dbReference type="EMBL" id="JBICCN010000254">
    <property type="protein sequence ID" value="KAL3083194.1"/>
    <property type="molecule type" value="Genomic_DNA"/>
</dbReference>
<dbReference type="InterPro" id="IPR038377">
    <property type="entry name" value="Na/Glc_symporter_sf"/>
</dbReference>
<feature type="compositionally biased region" description="Basic and acidic residues" evidence="12">
    <location>
        <begin position="626"/>
        <end position="637"/>
    </location>
</feature>
<keyword evidence="9 13" id="KW-0472">Membrane</keyword>
<reference evidence="14 15" key="1">
    <citation type="submission" date="2024-10" db="EMBL/GenBank/DDBJ databases">
        <authorList>
            <person name="Kim D."/>
        </authorList>
    </citation>
    <scope>NUCLEOTIDE SEQUENCE [LARGE SCALE GENOMIC DNA]</scope>
    <source>
        <strain evidence="14">Taebaek</strain>
    </source>
</reference>
<gene>
    <name evidence="14" type="ORF">niasHS_010996</name>
</gene>
<evidence type="ECO:0000256" key="6">
    <source>
        <dbReference type="ARBA" id="ARBA00022989"/>
    </source>
</evidence>
<feature type="transmembrane region" description="Helical" evidence="13">
    <location>
        <begin position="258"/>
        <end position="275"/>
    </location>
</feature>
<feature type="region of interest" description="Disordered" evidence="12">
    <location>
        <begin position="613"/>
        <end position="657"/>
    </location>
</feature>
<evidence type="ECO:0000256" key="7">
    <source>
        <dbReference type="ARBA" id="ARBA00023053"/>
    </source>
</evidence>
<feature type="transmembrane region" description="Helical" evidence="13">
    <location>
        <begin position="544"/>
        <end position="563"/>
    </location>
</feature>
<dbReference type="GO" id="GO:0005886">
    <property type="term" value="C:plasma membrane"/>
    <property type="evidence" value="ECO:0007669"/>
    <property type="project" value="UniProtKB-SubCell"/>
</dbReference>
<accession>A0ABD2IT63</accession>
<comment type="subcellular location">
    <subcellularLocation>
        <location evidence="1">Cell membrane</location>
        <topology evidence="1">Multi-pass membrane protein</topology>
    </subcellularLocation>
</comment>
<feature type="transmembrane region" description="Helical" evidence="13">
    <location>
        <begin position="68"/>
        <end position="86"/>
    </location>
</feature>
<keyword evidence="15" id="KW-1185">Reference proteome</keyword>
<proteinExistence type="inferred from homology"/>
<protein>
    <recommendedName>
        <fullName evidence="16">Sodium/solute symporter</fullName>
    </recommendedName>
</protein>